<accession>A0ABV8QIG1</accession>
<dbReference type="EMBL" id="JBHSDI010000049">
    <property type="protein sequence ID" value="MFC4260106.1"/>
    <property type="molecule type" value="Genomic_DNA"/>
</dbReference>
<dbReference type="RefSeq" id="WP_379888297.1">
    <property type="nucleotide sequence ID" value="NZ_JBHSDI010000049.1"/>
</dbReference>
<evidence type="ECO:0000313" key="2">
    <source>
        <dbReference type="Proteomes" id="UP001595798"/>
    </source>
</evidence>
<keyword evidence="2" id="KW-1185">Reference proteome</keyword>
<reference evidence="2" key="1">
    <citation type="journal article" date="2019" name="Int. J. Syst. Evol. Microbiol.">
        <title>The Global Catalogue of Microorganisms (GCM) 10K type strain sequencing project: providing services to taxonomists for standard genome sequencing and annotation.</title>
        <authorList>
            <consortium name="The Broad Institute Genomics Platform"/>
            <consortium name="The Broad Institute Genome Sequencing Center for Infectious Disease"/>
            <person name="Wu L."/>
            <person name="Ma J."/>
        </authorList>
    </citation>
    <scope>NUCLEOTIDE SEQUENCE [LARGE SCALE GENOMIC DNA]</scope>
    <source>
        <strain evidence="2">CECT 7297</strain>
    </source>
</reference>
<protein>
    <submittedName>
        <fullName evidence="1">Uncharacterized protein</fullName>
    </submittedName>
</protein>
<comment type="caution">
    <text evidence="1">The sequence shown here is derived from an EMBL/GenBank/DDBJ whole genome shotgun (WGS) entry which is preliminary data.</text>
</comment>
<proteinExistence type="predicted"/>
<name>A0ABV8QIG1_9GAMM</name>
<evidence type="ECO:0000313" key="1">
    <source>
        <dbReference type="EMBL" id="MFC4260106.1"/>
    </source>
</evidence>
<sequence>MTLEEMDALTTKLESTVNLRIDKICQSSLGKDFNQNQCAHYVSHVMGYDISKNASCKFLTYADSQNDSVEGATIRVDAIFNKLNARARSELSRNSCYSPGLIFVTQKRNIKPDKSMGNMPAKHIGVLVWPWVYHYSNTSNQVKKENVAHFMNTFERAYGGSGPVGFYYGEFL</sequence>
<dbReference type="Proteomes" id="UP001595798">
    <property type="component" value="Unassembled WGS sequence"/>
</dbReference>
<organism evidence="1 2">
    <name type="scientific">Marinobacter lacisalsi</name>
    <dbReference type="NCBI Taxonomy" id="475979"/>
    <lineage>
        <taxon>Bacteria</taxon>
        <taxon>Pseudomonadati</taxon>
        <taxon>Pseudomonadota</taxon>
        <taxon>Gammaproteobacteria</taxon>
        <taxon>Pseudomonadales</taxon>
        <taxon>Marinobacteraceae</taxon>
        <taxon>Marinobacter</taxon>
    </lineage>
</organism>
<gene>
    <name evidence="1" type="ORF">ACFOZ5_13865</name>
</gene>